<evidence type="ECO:0000313" key="5">
    <source>
        <dbReference type="Proteomes" id="UP000289152"/>
    </source>
</evidence>
<feature type="binding site" evidence="1">
    <location>
        <position position="249"/>
    </location>
    <ligand>
        <name>2-oxoglutarate</name>
        <dbReference type="ChEBI" id="CHEBI:16810"/>
    </ligand>
</feature>
<feature type="domain" description="Fe2OG dioxygenase" evidence="3">
    <location>
        <begin position="145"/>
        <end position="254"/>
    </location>
</feature>
<dbReference type="SUPFAM" id="SSF51197">
    <property type="entry name" value="Clavaminate synthase-like"/>
    <property type="match status" value="1"/>
</dbReference>
<dbReference type="InterPro" id="IPR005123">
    <property type="entry name" value="Oxoglu/Fe-dep_dioxygenase_dom"/>
</dbReference>
<dbReference type="GO" id="GO:0051747">
    <property type="term" value="F:cytosine C-5 DNA demethylase activity"/>
    <property type="evidence" value="ECO:0007669"/>
    <property type="project" value="TreeGrafter"/>
</dbReference>
<evidence type="ECO:0000259" key="3">
    <source>
        <dbReference type="PROSITE" id="PS51471"/>
    </source>
</evidence>
<evidence type="ECO:0000256" key="1">
    <source>
        <dbReference type="PIRSR" id="PIRSR632852-1"/>
    </source>
</evidence>
<dbReference type="STRING" id="5217.A0A4Q1BL55"/>
<feature type="binding site" evidence="1">
    <location>
        <position position="245"/>
    </location>
    <ligand>
        <name>2-oxoglutarate</name>
        <dbReference type="ChEBI" id="CHEBI:16810"/>
    </ligand>
</feature>
<feature type="binding site" evidence="1">
    <location>
        <position position="152"/>
    </location>
    <ligand>
        <name>2-oxoglutarate</name>
        <dbReference type="ChEBI" id="CHEBI:16810"/>
    </ligand>
</feature>
<feature type="binding site" evidence="1">
    <location>
        <position position="251"/>
    </location>
    <ligand>
        <name>2-oxoglutarate</name>
        <dbReference type="ChEBI" id="CHEBI:16810"/>
    </ligand>
</feature>
<dbReference type="InterPro" id="IPR032852">
    <property type="entry name" value="ALKBH2"/>
</dbReference>
<gene>
    <name evidence="4" type="ORF">M231_04153</name>
</gene>
<sequence>MGELSLQRSEIEKKKRKKKKKQEESKDDIVDRDEMDEFQQATKPTFIDKYRVDLGHGADVFYQPNFIDRDVAQEWYDSLLELDTWYQPMLKLYGRTFPQSRQIAAYSIYPNTSLSYSGTNITMHHPFPPILETMRQRLEQELGVKFNHCMLNRYDSGDVYIGKHSDNLNNLVIASISLGVERTFIMTPRIPSRRKGVVEVDEGLLRGRKSMKWELGNGSLVVMQGRTQEFWKHEIPKEPKIKTGRISLTFRQLV</sequence>
<dbReference type="OrthoDB" id="545910at2759"/>
<dbReference type="GO" id="GO:0035516">
    <property type="term" value="F:broad specificity oxidative DNA demethylase activity"/>
    <property type="evidence" value="ECO:0007669"/>
    <property type="project" value="TreeGrafter"/>
</dbReference>
<dbReference type="Gene3D" id="2.60.120.590">
    <property type="entry name" value="Alpha-ketoglutarate-dependent dioxygenase AlkB-like"/>
    <property type="match status" value="1"/>
</dbReference>
<comment type="caution">
    <text evidence="4">The sequence shown here is derived from an EMBL/GenBank/DDBJ whole genome shotgun (WGS) entry which is preliminary data.</text>
</comment>
<dbReference type="AlphaFoldDB" id="A0A4Q1BL55"/>
<name>A0A4Q1BL55_TREME</name>
<dbReference type="PANTHER" id="PTHR31573">
    <property type="entry name" value="ALPHA-KETOGLUTARATE-DEPENDENT DIOXYGENASE ALKB HOMOLOG 2"/>
    <property type="match status" value="1"/>
</dbReference>
<accession>A0A4Q1BL55</accession>
<dbReference type="PANTHER" id="PTHR31573:SF1">
    <property type="entry name" value="DNA OXIDATIVE DEMETHYLASE ALKBH2"/>
    <property type="match status" value="1"/>
</dbReference>
<organism evidence="4 5">
    <name type="scientific">Tremella mesenterica</name>
    <name type="common">Jelly fungus</name>
    <dbReference type="NCBI Taxonomy" id="5217"/>
    <lineage>
        <taxon>Eukaryota</taxon>
        <taxon>Fungi</taxon>
        <taxon>Dikarya</taxon>
        <taxon>Basidiomycota</taxon>
        <taxon>Agaricomycotina</taxon>
        <taxon>Tremellomycetes</taxon>
        <taxon>Tremellales</taxon>
        <taxon>Tremellaceae</taxon>
        <taxon>Tremella</taxon>
    </lineage>
</organism>
<dbReference type="Proteomes" id="UP000289152">
    <property type="component" value="Unassembled WGS sequence"/>
</dbReference>
<feature type="region of interest" description="Disordered" evidence="2">
    <location>
        <begin position="1"/>
        <end position="35"/>
    </location>
</feature>
<dbReference type="GO" id="GO:0006307">
    <property type="term" value="P:DNA alkylation repair"/>
    <property type="evidence" value="ECO:0007669"/>
    <property type="project" value="TreeGrafter"/>
</dbReference>
<dbReference type="InParanoid" id="A0A4Q1BL55"/>
<protein>
    <recommendedName>
        <fullName evidence="3">Fe2OG dioxygenase domain-containing protein</fullName>
    </recommendedName>
</protein>
<feature type="binding site" evidence="1">
    <location>
        <position position="233"/>
    </location>
    <ligand>
        <name>2-oxoglutarate</name>
        <dbReference type="ChEBI" id="CHEBI:16810"/>
    </ligand>
</feature>
<dbReference type="Pfam" id="PF13532">
    <property type="entry name" value="2OG-FeII_Oxy_2"/>
    <property type="match status" value="1"/>
</dbReference>
<feature type="binding site" evidence="1">
    <location>
        <position position="164"/>
    </location>
    <ligand>
        <name>2-oxoglutarate</name>
        <dbReference type="ChEBI" id="CHEBI:16810"/>
    </ligand>
</feature>
<evidence type="ECO:0000256" key="2">
    <source>
        <dbReference type="SAM" id="MobiDB-lite"/>
    </source>
</evidence>
<dbReference type="InterPro" id="IPR027450">
    <property type="entry name" value="AlkB-like"/>
</dbReference>
<dbReference type="InterPro" id="IPR037151">
    <property type="entry name" value="AlkB-like_sf"/>
</dbReference>
<dbReference type="VEuPathDB" id="FungiDB:TREMEDRAFT_61326"/>
<evidence type="ECO:0000313" key="4">
    <source>
        <dbReference type="EMBL" id="RXK38521.1"/>
    </source>
</evidence>
<dbReference type="GO" id="GO:0008198">
    <property type="term" value="F:ferrous iron binding"/>
    <property type="evidence" value="ECO:0007669"/>
    <property type="project" value="TreeGrafter"/>
</dbReference>
<keyword evidence="5" id="KW-1185">Reference proteome</keyword>
<feature type="binding site" evidence="1">
    <location>
        <position position="154"/>
    </location>
    <ligand>
        <name>2-oxoglutarate</name>
        <dbReference type="ChEBI" id="CHEBI:16810"/>
    </ligand>
</feature>
<dbReference type="PROSITE" id="PS51471">
    <property type="entry name" value="FE2OG_OXY"/>
    <property type="match status" value="1"/>
</dbReference>
<reference evidence="4 5" key="1">
    <citation type="submission" date="2016-06" db="EMBL/GenBank/DDBJ databases">
        <title>Evolution of pathogenesis and genome organization in the Tremellales.</title>
        <authorList>
            <person name="Cuomo C."/>
            <person name="Litvintseva A."/>
            <person name="Heitman J."/>
            <person name="Chen Y."/>
            <person name="Sun S."/>
            <person name="Springer D."/>
            <person name="Dromer F."/>
            <person name="Young S."/>
            <person name="Zeng Q."/>
            <person name="Chapman S."/>
            <person name="Gujja S."/>
            <person name="Saif S."/>
            <person name="Birren B."/>
        </authorList>
    </citation>
    <scope>NUCLEOTIDE SEQUENCE [LARGE SCALE GENOMIC DNA]</scope>
    <source>
        <strain evidence="4 5">ATCC 28783</strain>
    </source>
</reference>
<proteinExistence type="predicted"/>
<dbReference type="EMBL" id="SDIL01000046">
    <property type="protein sequence ID" value="RXK38521.1"/>
    <property type="molecule type" value="Genomic_DNA"/>
</dbReference>